<proteinExistence type="predicted"/>
<evidence type="ECO:0000313" key="2">
    <source>
        <dbReference type="Proteomes" id="UP000295499"/>
    </source>
</evidence>
<protein>
    <submittedName>
        <fullName evidence="1">Uncharacterized protein</fullName>
    </submittedName>
</protein>
<organism evidence="1 2">
    <name type="scientific">Pedobacter duraquae</name>
    <dbReference type="NCBI Taxonomy" id="425511"/>
    <lineage>
        <taxon>Bacteria</taxon>
        <taxon>Pseudomonadati</taxon>
        <taxon>Bacteroidota</taxon>
        <taxon>Sphingobacteriia</taxon>
        <taxon>Sphingobacteriales</taxon>
        <taxon>Sphingobacteriaceae</taxon>
        <taxon>Pedobacter</taxon>
    </lineage>
</organism>
<evidence type="ECO:0000313" key="1">
    <source>
        <dbReference type="EMBL" id="TDO24522.1"/>
    </source>
</evidence>
<reference evidence="1 2" key="1">
    <citation type="submission" date="2019-03" db="EMBL/GenBank/DDBJ databases">
        <title>Genomic Encyclopedia of Archaeal and Bacterial Type Strains, Phase II (KMG-II): from individual species to whole genera.</title>
        <authorList>
            <person name="Goeker M."/>
        </authorList>
    </citation>
    <scope>NUCLEOTIDE SEQUENCE [LARGE SCALE GENOMIC DNA]</scope>
    <source>
        <strain evidence="1 2">DSM 19034</strain>
    </source>
</reference>
<dbReference type="RefSeq" id="WP_133552584.1">
    <property type="nucleotide sequence ID" value="NZ_SNWM01000001.1"/>
</dbReference>
<gene>
    <name evidence="1" type="ORF">CLV32_0811</name>
</gene>
<sequence>MNYHGHQRYGVRQNTAKSCLTEKCTFCALAANAMQGDRIDLQRSGINILRPLLMTMRIHYFASSIKPELPACVNRGPPTLYQDNISA</sequence>
<dbReference type="EMBL" id="SNWM01000001">
    <property type="protein sequence ID" value="TDO24522.1"/>
    <property type="molecule type" value="Genomic_DNA"/>
</dbReference>
<accession>A0A4R6IQB9</accession>
<dbReference type="Proteomes" id="UP000295499">
    <property type="component" value="Unassembled WGS sequence"/>
</dbReference>
<name>A0A4R6IQB9_9SPHI</name>
<dbReference type="AlphaFoldDB" id="A0A4R6IQB9"/>
<keyword evidence="2" id="KW-1185">Reference proteome</keyword>
<comment type="caution">
    <text evidence="1">The sequence shown here is derived from an EMBL/GenBank/DDBJ whole genome shotgun (WGS) entry which is preliminary data.</text>
</comment>